<feature type="transmembrane region" description="Helical" evidence="1">
    <location>
        <begin position="20"/>
        <end position="45"/>
    </location>
</feature>
<keyword evidence="1" id="KW-0472">Membrane</keyword>
<organism evidence="2 3">
    <name type="scientific">Leucocoprinus leucothites</name>
    <dbReference type="NCBI Taxonomy" id="201217"/>
    <lineage>
        <taxon>Eukaryota</taxon>
        <taxon>Fungi</taxon>
        <taxon>Dikarya</taxon>
        <taxon>Basidiomycota</taxon>
        <taxon>Agaricomycotina</taxon>
        <taxon>Agaricomycetes</taxon>
        <taxon>Agaricomycetidae</taxon>
        <taxon>Agaricales</taxon>
        <taxon>Agaricineae</taxon>
        <taxon>Agaricaceae</taxon>
        <taxon>Leucocoprinus</taxon>
    </lineage>
</organism>
<dbReference type="EMBL" id="JAACJO010000001">
    <property type="protein sequence ID" value="KAF5363284.1"/>
    <property type="molecule type" value="Genomic_DNA"/>
</dbReference>
<dbReference type="SUPFAM" id="SSF53474">
    <property type="entry name" value="alpha/beta-Hydrolases"/>
    <property type="match status" value="1"/>
</dbReference>
<accession>A0A8H5GE97</accession>
<evidence type="ECO:0008006" key="4">
    <source>
        <dbReference type="Google" id="ProtNLM"/>
    </source>
</evidence>
<proteinExistence type="predicted"/>
<reference evidence="2 3" key="1">
    <citation type="journal article" date="2020" name="ISME J.">
        <title>Uncovering the hidden diversity of litter-decomposition mechanisms in mushroom-forming fungi.</title>
        <authorList>
            <person name="Floudas D."/>
            <person name="Bentzer J."/>
            <person name="Ahren D."/>
            <person name="Johansson T."/>
            <person name="Persson P."/>
            <person name="Tunlid A."/>
        </authorList>
    </citation>
    <scope>NUCLEOTIDE SEQUENCE [LARGE SCALE GENOMIC DNA]</scope>
    <source>
        <strain evidence="2 3">CBS 146.42</strain>
    </source>
</reference>
<name>A0A8H5GE97_9AGAR</name>
<evidence type="ECO:0000256" key="1">
    <source>
        <dbReference type="SAM" id="Phobius"/>
    </source>
</evidence>
<dbReference type="PANTHER" id="PTHR37471">
    <property type="entry name" value="UNNAMED PRODUCT"/>
    <property type="match status" value="1"/>
</dbReference>
<dbReference type="Gene3D" id="3.40.50.1820">
    <property type="entry name" value="alpha/beta hydrolase"/>
    <property type="match status" value="1"/>
</dbReference>
<comment type="caution">
    <text evidence="2">The sequence shown here is derived from an EMBL/GenBank/DDBJ whole genome shotgun (WGS) entry which is preliminary data.</text>
</comment>
<keyword evidence="1" id="KW-0812">Transmembrane</keyword>
<dbReference type="Proteomes" id="UP000559027">
    <property type="component" value="Unassembled WGS sequence"/>
</dbReference>
<keyword evidence="3" id="KW-1185">Reference proteome</keyword>
<protein>
    <recommendedName>
        <fullName evidence="4">Alpha/beta-hydrolase</fullName>
    </recommendedName>
</protein>
<sequence>MDGVVDISELPASTRRRTLSFYVVLLTLVLPLWSAPPLAWAFVIYSLHTGKIWSYAFRGRIAFALALIEVFFSVYHVQLARQIAPPTTAGPGDALEIKTAYVRLLKTGLANLPVDGGDEESLVVNRPGSPEESIVQLEKHDLRAIEFRNSLRNWFRLAPWSSIRALEVRKWLYWSMFNADMPSSEQMPSLHKEALEDALALLQKRTGTNFPEGSNPHTTPLRLTIDPTFVCWRPITFYAIIGLVNRWLRRRYVSNFGATLQRHGNLEYLLRVPRGWDRRHGPRPLVFVHGLGLGLLQYHILISKLFRIFTDRPILIPLQPQISQDFFHPQFLVPVTRHQMADNLARVLDKLGWAYLDTDGDQELDTDSDEEREKVNRDLLQERRGITMLSHSNGTYVHAWMLKAYPNMLARSCFVDPVTFCQWEGDVCYKFMYRPAMTGFELLMRYFVGSELGVANLLQRHFDWVSNTLWFEEIPNARDPSKSRFFLGGKDDILNAERIKKYLISHGVRKGLWYDPQGRHGQALLKGTTGHEEIFRWLQEPDS</sequence>
<evidence type="ECO:0000313" key="3">
    <source>
        <dbReference type="Proteomes" id="UP000559027"/>
    </source>
</evidence>
<dbReference type="AlphaFoldDB" id="A0A8H5GE97"/>
<dbReference type="OrthoDB" id="6431331at2759"/>
<gene>
    <name evidence="2" type="ORF">D9756_000449</name>
</gene>
<dbReference type="PANTHER" id="PTHR37471:SF1">
    <property type="entry name" value="AB HYDROLASE-1 DOMAIN-CONTAINING PROTEIN"/>
    <property type="match status" value="1"/>
</dbReference>
<dbReference type="InterPro" id="IPR029058">
    <property type="entry name" value="AB_hydrolase_fold"/>
</dbReference>
<keyword evidence="1" id="KW-1133">Transmembrane helix</keyword>
<evidence type="ECO:0000313" key="2">
    <source>
        <dbReference type="EMBL" id="KAF5363284.1"/>
    </source>
</evidence>